<evidence type="ECO:0000259" key="10">
    <source>
        <dbReference type="PROSITE" id="PS50109"/>
    </source>
</evidence>
<reference evidence="13" key="1">
    <citation type="submission" date="2016-10" db="EMBL/GenBank/DDBJ databases">
        <title>Sequence of Gallionella enrichment culture.</title>
        <authorList>
            <person name="Poehlein A."/>
            <person name="Muehling M."/>
            <person name="Daniel R."/>
        </authorList>
    </citation>
    <scope>NUCLEOTIDE SEQUENCE</scope>
</reference>
<dbReference type="GO" id="GO:0000160">
    <property type="term" value="P:phosphorelay signal transduction system"/>
    <property type="evidence" value="ECO:0007669"/>
    <property type="project" value="UniProtKB-KW"/>
</dbReference>
<dbReference type="PROSITE" id="PS50112">
    <property type="entry name" value="PAS"/>
    <property type="match status" value="1"/>
</dbReference>
<dbReference type="PROSITE" id="PS50109">
    <property type="entry name" value="HIS_KIN"/>
    <property type="match status" value="1"/>
</dbReference>
<dbReference type="AlphaFoldDB" id="A0A1J5SMB5"/>
<evidence type="ECO:0000313" key="13">
    <source>
        <dbReference type="EMBL" id="OIR05237.1"/>
    </source>
</evidence>
<proteinExistence type="predicted"/>
<dbReference type="EC" id="2.7.13.3" evidence="2"/>
<keyword evidence="5" id="KW-0547">Nucleotide-binding</keyword>
<evidence type="ECO:0000259" key="12">
    <source>
        <dbReference type="PROSITE" id="PS50885"/>
    </source>
</evidence>
<dbReference type="SUPFAM" id="SSF55874">
    <property type="entry name" value="ATPase domain of HSP90 chaperone/DNA topoisomerase II/histidine kinase"/>
    <property type="match status" value="1"/>
</dbReference>
<comment type="catalytic activity">
    <reaction evidence="1">
        <text>ATP + protein L-histidine = ADP + protein N-phospho-L-histidine.</text>
        <dbReference type="EC" id="2.7.13.3"/>
    </reaction>
</comment>
<keyword evidence="9" id="KW-0472">Membrane</keyword>
<keyword evidence="4 13" id="KW-0808">Transferase</keyword>
<dbReference type="GO" id="GO:0005524">
    <property type="term" value="F:ATP binding"/>
    <property type="evidence" value="ECO:0007669"/>
    <property type="project" value="UniProtKB-KW"/>
</dbReference>
<sequence length="436" mass="46702">MLLYAALAGLPAVVAAMLMLWLEPHAAHVRITVTLVVVVGWVAFSAAAAAIVIRPLQTAANLLSALREGDYSIRAHESRTRDALGDLYHEINQMGALFNAQRMSALEATALVETIMQVIDVAVFAFDGDGLLRLANPAGQRLLAASADELLGAPASELGLAECLTGDPVRVLGASHFPGASGRWGMRRTQFREQGRPHSLIVIADLSQALRAEETKAWQRLVRVLGHELNNSLAPIKSIAVSLSDLLRRTPRPPDAEDDVRAGLEVISARAESLSRFMQAYSQLARLPAPTRKPTRVGPLLNRVASLEQRLTVSVSSGPDIEVSCDAPQVEQALINLVRNAVEASLEQRAAGHPEASVALSWRVAGRTLEIRVEDDGPGLANTSNLFVPFFTTKPDGSGIGLVLSRQVAENHEGELTLSNRADGARGCVAVLRLPL</sequence>
<dbReference type="PANTHER" id="PTHR43065">
    <property type="entry name" value="SENSOR HISTIDINE KINASE"/>
    <property type="match status" value="1"/>
</dbReference>
<dbReference type="SUPFAM" id="SSF158472">
    <property type="entry name" value="HAMP domain-like"/>
    <property type="match status" value="1"/>
</dbReference>
<dbReference type="GO" id="GO:0004673">
    <property type="term" value="F:protein histidine kinase activity"/>
    <property type="evidence" value="ECO:0007669"/>
    <property type="project" value="UniProtKB-EC"/>
</dbReference>
<dbReference type="InterPro" id="IPR005467">
    <property type="entry name" value="His_kinase_dom"/>
</dbReference>
<comment type="caution">
    <text evidence="13">The sequence shown here is derived from an EMBL/GenBank/DDBJ whole genome shotgun (WGS) entry which is preliminary data.</text>
</comment>
<dbReference type="PANTHER" id="PTHR43065:SF46">
    <property type="entry name" value="C4-DICARBOXYLATE TRANSPORT SENSOR PROTEIN DCTB"/>
    <property type="match status" value="1"/>
</dbReference>
<evidence type="ECO:0000256" key="3">
    <source>
        <dbReference type="ARBA" id="ARBA00022553"/>
    </source>
</evidence>
<dbReference type="InterPro" id="IPR000014">
    <property type="entry name" value="PAS"/>
</dbReference>
<protein>
    <recommendedName>
        <fullName evidence="2">histidine kinase</fullName>
        <ecNumber evidence="2">2.7.13.3</ecNumber>
    </recommendedName>
</protein>
<dbReference type="PROSITE" id="PS50885">
    <property type="entry name" value="HAMP"/>
    <property type="match status" value="1"/>
</dbReference>
<feature type="transmembrane region" description="Helical" evidence="9">
    <location>
        <begin position="31"/>
        <end position="53"/>
    </location>
</feature>
<dbReference type="CDD" id="cd06225">
    <property type="entry name" value="HAMP"/>
    <property type="match status" value="1"/>
</dbReference>
<feature type="domain" description="PAS" evidence="11">
    <location>
        <begin position="108"/>
        <end position="152"/>
    </location>
</feature>
<gene>
    <name evidence="13" type="primary">fixL_4</name>
    <name evidence="13" type="ORF">GALL_125490</name>
</gene>
<evidence type="ECO:0000256" key="4">
    <source>
        <dbReference type="ARBA" id="ARBA00022679"/>
    </source>
</evidence>
<dbReference type="GO" id="GO:0016020">
    <property type="term" value="C:membrane"/>
    <property type="evidence" value="ECO:0007669"/>
    <property type="project" value="InterPro"/>
</dbReference>
<dbReference type="SUPFAM" id="SSF55785">
    <property type="entry name" value="PYP-like sensor domain (PAS domain)"/>
    <property type="match status" value="1"/>
</dbReference>
<dbReference type="SMART" id="SM00387">
    <property type="entry name" value="HATPase_c"/>
    <property type="match status" value="1"/>
</dbReference>
<keyword evidence="9" id="KW-1133">Transmembrane helix</keyword>
<evidence type="ECO:0000256" key="9">
    <source>
        <dbReference type="SAM" id="Phobius"/>
    </source>
</evidence>
<keyword evidence="6" id="KW-0418">Kinase</keyword>
<dbReference type="Gene3D" id="3.30.450.20">
    <property type="entry name" value="PAS domain"/>
    <property type="match status" value="1"/>
</dbReference>
<dbReference type="Gene3D" id="1.10.287.130">
    <property type="match status" value="1"/>
</dbReference>
<evidence type="ECO:0000256" key="6">
    <source>
        <dbReference type="ARBA" id="ARBA00022777"/>
    </source>
</evidence>
<evidence type="ECO:0000256" key="5">
    <source>
        <dbReference type="ARBA" id="ARBA00022741"/>
    </source>
</evidence>
<dbReference type="Gene3D" id="3.30.565.10">
    <property type="entry name" value="Histidine kinase-like ATPase, C-terminal domain"/>
    <property type="match status" value="1"/>
</dbReference>
<evidence type="ECO:0000256" key="1">
    <source>
        <dbReference type="ARBA" id="ARBA00000085"/>
    </source>
</evidence>
<dbReference type="InterPro" id="IPR035965">
    <property type="entry name" value="PAS-like_dom_sf"/>
</dbReference>
<keyword evidence="9" id="KW-0812">Transmembrane</keyword>
<organism evidence="13">
    <name type="scientific">mine drainage metagenome</name>
    <dbReference type="NCBI Taxonomy" id="410659"/>
    <lineage>
        <taxon>unclassified sequences</taxon>
        <taxon>metagenomes</taxon>
        <taxon>ecological metagenomes</taxon>
    </lineage>
</organism>
<dbReference type="PRINTS" id="PR00344">
    <property type="entry name" value="BCTRLSENSOR"/>
</dbReference>
<keyword evidence="3" id="KW-0597">Phosphoprotein</keyword>
<evidence type="ECO:0000256" key="2">
    <source>
        <dbReference type="ARBA" id="ARBA00012438"/>
    </source>
</evidence>
<dbReference type="EMBL" id="MLJW01000051">
    <property type="protein sequence ID" value="OIR05237.1"/>
    <property type="molecule type" value="Genomic_DNA"/>
</dbReference>
<dbReference type="InterPro" id="IPR003660">
    <property type="entry name" value="HAMP_dom"/>
</dbReference>
<evidence type="ECO:0000259" key="11">
    <source>
        <dbReference type="PROSITE" id="PS50112"/>
    </source>
</evidence>
<feature type="domain" description="Histidine kinase" evidence="10">
    <location>
        <begin position="224"/>
        <end position="436"/>
    </location>
</feature>
<keyword evidence="8" id="KW-0902">Two-component regulatory system</keyword>
<dbReference type="InterPro" id="IPR036890">
    <property type="entry name" value="HATPase_C_sf"/>
</dbReference>
<dbReference type="InterPro" id="IPR004358">
    <property type="entry name" value="Sig_transdc_His_kin-like_C"/>
</dbReference>
<dbReference type="Pfam" id="PF02518">
    <property type="entry name" value="HATPase_c"/>
    <property type="match status" value="1"/>
</dbReference>
<dbReference type="InterPro" id="IPR003594">
    <property type="entry name" value="HATPase_dom"/>
</dbReference>
<evidence type="ECO:0000256" key="7">
    <source>
        <dbReference type="ARBA" id="ARBA00022840"/>
    </source>
</evidence>
<keyword evidence="7" id="KW-0067">ATP-binding</keyword>
<name>A0A1J5SMB5_9ZZZZ</name>
<accession>A0A1J5SMB5</accession>
<feature type="domain" description="HAMP" evidence="12">
    <location>
        <begin position="50"/>
        <end position="103"/>
    </location>
</feature>
<evidence type="ECO:0000256" key="8">
    <source>
        <dbReference type="ARBA" id="ARBA00023012"/>
    </source>
</evidence>